<sequence>MAIAAAARSVFRSSAARSAAARVTSQVKSGGSTQFRLPSRTPLLAHRIFRSPAEMSACLESMQPYHTATASALMTSMLTVSRCGFGWLPEGSLSAIVEHPSDLEEQPEDNTTHLGSLQLLNTMSAEVKRRGWIKAAGGPAKQINDTSHGVSLCVGDWKGQANFLVAPLDDHKMVLGLDFFRKVNYFGIRHINALFIVDGYEAVMVPCARASNKDGSTTVSVLRLITRMVKRRSTGKGRTIERLRDHYFGEGDEMQ</sequence>
<gene>
    <name evidence="1" type="ORF">RD792_006270</name>
</gene>
<dbReference type="InterPro" id="IPR043459">
    <property type="entry name" value="NFD6/NOXY2-like"/>
</dbReference>
<evidence type="ECO:0008006" key="3">
    <source>
        <dbReference type="Google" id="ProtNLM"/>
    </source>
</evidence>
<accession>A0ABR0DDB3</accession>
<evidence type="ECO:0000313" key="1">
    <source>
        <dbReference type="EMBL" id="KAK4486955.1"/>
    </source>
</evidence>
<dbReference type="EMBL" id="JAYDYQ010002152">
    <property type="protein sequence ID" value="KAK4486955.1"/>
    <property type="molecule type" value="Genomic_DNA"/>
</dbReference>
<evidence type="ECO:0000313" key="2">
    <source>
        <dbReference type="Proteomes" id="UP001291926"/>
    </source>
</evidence>
<proteinExistence type="predicted"/>
<dbReference type="Proteomes" id="UP001291926">
    <property type="component" value="Unassembled WGS sequence"/>
</dbReference>
<protein>
    <recommendedName>
        <fullName evidence="3">Protein NUCLEAR FUSION DEFECTIVE 6, chloroplastic/mitochondrial</fullName>
    </recommendedName>
</protein>
<dbReference type="Gene3D" id="2.40.70.10">
    <property type="entry name" value="Acid Proteases"/>
    <property type="match status" value="1"/>
</dbReference>
<dbReference type="PANTHER" id="PTHR33156:SF48">
    <property type="entry name" value="PROTEIN NUCLEAR FUSION DEFECTIVE 6, MITOCHONDRIAL"/>
    <property type="match status" value="1"/>
</dbReference>
<reference evidence="1 2" key="1">
    <citation type="journal article" date="2023" name="bioRxiv">
        <title>Genome report: Whole genome sequence and annotation of Penstemon davidsonii.</title>
        <authorList>
            <person name="Ostevik K.L."/>
            <person name="Alabady M."/>
            <person name="Zhang M."/>
            <person name="Rausher M.D."/>
        </authorList>
    </citation>
    <scope>NUCLEOTIDE SEQUENCE [LARGE SCALE GENOMIC DNA]</scope>
    <source>
        <strain evidence="1">DNT005</strain>
        <tissue evidence="1">Whole leaf</tissue>
    </source>
</reference>
<organism evidence="1 2">
    <name type="scientific">Penstemon davidsonii</name>
    <dbReference type="NCBI Taxonomy" id="160366"/>
    <lineage>
        <taxon>Eukaryota</taxon>
        <taxon>Viridiplantae</taxon>
        <taxon>Streptophyta</taxon>
        <taxon>Embryophyta</taxon>
        <taxon>Tracheophyta</taxon>
        <taxon>Spermatophyta</taxon>
        <taxon>Magnoliopsida</taxon>
        <taxon>eudicotyledons</taxon>
        <taxon>Gunneridae</taxon>
        <taxon>Pentapetalae</taxon>
        <taxon>asterids</taxon>
        <taxon>lamiids</taxon>
        <taxon>Lamiales</taxon>
        <taxon>Plantaginaceae</taxon>
        <taxon>Cheloneae</taxon>
        <taxon>Penstemon</taxon>
    </lineage>
</organism>
<comment type="caution">
    <text evidence="1">The sequence shown here is derived from an EMBL/GenBank/DDBJ whole genome shotgun (WGS) entry which is preliminary data.</text>
</comment>
<keyword evidence="2" id="KW-1185">Reference proteome</keyword>
<dbReference type="PANTHER" id="PTHR33156">
    <property type="entry name" value="OS02G0230000 PROTEIN"/>
    <property type="match status" value="1"/>
</dbReference>
<name>A0ABR0DDB3_9LAMI</name>
<dbReference type="InterPro" id="IPR021109">
    <property type="entry name" value="Peptidase_aspartic_dom_sf"/>
</dbReference>